<dbReference type="RefSeq" id="XP_038831519.1">
    <property type="nucleotide sequence ID" value="XM_038975591.1"/>
</dbReference>
<accession>A0A8U0TW85</accession>
<organism evidence="2 3">
    <name type="scientific">Salvelinus namaycush</name>
    <name type="common">Lake trout</name>
    <name type="synonym">Salmo namaycush</name>
    <dbReference type="NCBI Taxonomy" id="8040"/>
    <lineage>
        <taxon>Eukaryota</taxon>
        <taxon>Metazoa</taxon>
        <taxon>Chordata</taxon>
        <taxon>Craniata</taxon>
        <taxon>Vertebrata</taxon>
        <taxon>Euteleostomi</taxon>
        <taxon>Actinopterygii</taxon>
        <taxon>Neopterygii</taxon>
        <taxon>Teleostei</taxon>
        <taxon>Protacanthopterygii</taxon>
        <taxon>Salmoniformes</taxon>
        <taxon>Salmonidae</taxon>
        <taxon>Salmoninae</taxon>
        <taxon>Salvelinus</taxon>
    </lineage>
</organism>
<evidence type="ECO:0000313" key="2">
    <source>
        <dbReference type="Proteomes" id="UP000808372"/>
    </source>
</evidence>
<proteinExistence type="predicted"/>
<name>A0A8U0TW85_SALNM</name>
<sequence>MWQPDPFHNELVFVMDELMTSLEDEIDKCMAVLVFSTQDRTDIDAGETGEFERESKLEVKVQLTCVMKQFVKQTLTKINQLISKGTEALRSEICQSQSEMKSLKMKLLEMADGKEAPENTVERTPQTEEEEEWTEAPLSPEFAEDFEVDVPTPSGEADNTTNVKKEATIRAKTIAMEQSFISLAKIPSSSLIESIKQVAITDKQAASRPTDKQAASRPTDKQAASRPTDTQAASRPTDTQATQEEEENRSATHSGRIRRK</sequence>
<protein>
    <submittedName>
        <fullName evidence="3">Uncharacterized protein LOC120030241</fullName>
    </submittedName>
</protein>
<dbReference type="AlphaFoldDB" id="A0A8U0TW85"/>
<gene>
    <name evidence="3" type="primary">LOC120030241</name>
</gene>
<reference evidence="3" key="1">
    <citation type="submission" date="2025-08" db="UniProtKB">
        <authorList>
            <consortium name="RefSeq"/>
        </authorList>
    </citation>
    <scope>IDENTIFICATION</scope>
    <source>
        <tissue evidence="3">White muscle</tissue>
    </source>
</reference>
<feature type="compositionally biased region" description="Polar residues" evidence="1">
    <location>
        <begin position="225"/>
        <end position="242"/>
    </location>
</feature>
<evidence type="ECO:0000256" key="1">
    <source>
        <dbReference type="SAM" id="MobiDB-lite"/>
    </source>
</evidence>
<feature type="region of interest" description="Disordered" evidence="1">
    <location>
        <begin position="113"/>
        <end position="136"/>
    </location>
</feature>
<dbReference type="GeneID" id="120030241"/>
<keyword evidence="2" id="KW-1185">Reference proteome</keyword>
<dbReference type="Proteomes" id="UP000808372">
    <property type="component" value="Chromosome 36"/>
</dbReference>
<feature type="region of interest" description="Disordered" evidence="1">
    <location>
        <begin position="201"/>
        <end position="260"/>
    </location>
</feature>
<evidence type="ECO:0000313" key="3">
    <source>
        <dbReference type="RefSeq" id="XP_038831519.1"/>
    </source>
</evidence>
<dbReference type="KEGG" id="snh:120030241"/>